<dbReference type="Pfam" id="PF01367">
    <property type="entry name" value="5_3_exonuc"/>
    <property type="match status" value="1"/>
</dbReference>
<dbReference type="SUPFAM" id="SSF88723">
    <property type="entry name" value="PIN domain-like"/>
    <property type="match status" value="1"/>
</dbReference>
<keyword evidence="2" id="KW-0378">Hydrolase</keyword>
<evidence type="ECO:0000256" key="1">
    <source>
        <dbReference type="ARBA" id="ARBA00022722"/>
    </source>
</evidence>
<dbReference type="CDD" id="cd09898">
    <property type="entry name" value="H3TH_53EXO"/>
    <property type="match status" value="1"/>
</dbReference>
<dbReference type="EMBL" id="JAENHO010000010">
    <property type="protein sequence ID" value="MBL7258931.1"/>
    <property type="molecule type" value="Genomic_DNA"/>
</dbReference>
<evidence type="ECO:0000256" key="4">
    <source>
        <dbReference type="ARBA" id="ARBA00023125"/>
    </source>
</evidence>
<evidence type="ECO:0000256" key="2">
    <source>
        <dbReference type="ARBA" id="ARBA00022801"/>
    </source>
</evidence>
<dbReference type="InterPro" id="IPR036279">
    <property type="entry name" value="5-3_exonuclease_C_sf"/>
</dbReference>
<keyword evidence="1" id="KW-0540">Nuclease</keyword>
<dbReference type="Gene3D" id="3.40.50.1010">
    <property type="entry name" value="5'-nuclease"/>
    <property type="match status" value="1"/>
</dbReference>
<evidence type="ECO:0000259" key="7">
    <source>
        <dbReference type="SMART" id="SM00475"/>
    </source>
</evidence>
<dbReference type="CDD" id="cd09859">
    <property type="entry name" value="PIN_53EXO"/>
    <property type="match status" value="1"/>
</dbReference>
<sequence>MPYAGRSSPPSWCGKASHPRRSLSRVPLLLVLDGNSMLHRAYHAGAGDGWLDDDGNPIWALRGLFGYLARAAAHLRPDAVVVGFDCPEESARRTDYPAYKAHRPDKAADLTAQLLAAPALLRDAGVCTVVPRAYEADDVLASAAATARDRGWQSVLMTSDRDAFALIDDTTSVLRVRNGGFDEAMLIDAATLPSLYGVHPWQYRDFAALRGDPSDNLHGVRRFGTTTAAKLLTAFGTLEAAWEAGVALVRDAVGAHAAKCFTEPGAREIVDRNRRLMSMRHDLPIPDLAQARLPLNRFVMRQALRARGINLGPSLWALNGGDPPTAPDADPTPEFRPWVFRGSLAARREPTPGQIALF</sequence>
<dbReference type="InterPro" id="IPR008918">
    <property type="entry name" value="HhH2"/>
</dbReference>
<evidence type="ECO:0000256" key="3">
    <source>
        <dbReference type="ARBA" id="ARBA00022839"/>
    </source>
</evidence>
<dbReference type="Pfam" id="PF02739">
    <property type="entry name" value="5_3_exonuc_N"/>
    <property type="match status" value="1"/>
</dbReference>
<dbReference type="Proteomes" id="UP000598996">
    <property type="component" value="Unassembled WGS sequence"/>
</dbReference>
<reference evidence="8 9" key="1">
    <citation type="submission" date="2021-01" db="EMBL/GenBank/DDBJ databases">
        <title>Actinoplanes sp. nov. LDG1-01 isolated from lichen.</title>
        <authorList>
            <person name="Saeng-In P."/>
            <person name="Phongsopitanun W."/>
            <person name="Kanchanasin P."/>
            <person name="Yuki M."/>
            <person name="Kudo T."/>
            <person name="Ohkuma M."/>
            <person name="Tanasupawat S."/>
        </authorList>
    </citation>
    <scope>NUCLEOTIDE SEQUENCE [LARGE SCALE GENOMIC DNA]</scope>
    <source>
        <strain evidence="8 9">LDG1-01</strain>
    </source>
</reference>
<evidence type="ECO:0000256" key="6">
    <source>
        <dbReference type="ARBA" id="ARBA00050026"/>
    </source>
</evidence>
<gene>
    <name evidence="8" type="ORF">JKJ07_31925</name>
</gene>
<dbReference type="InterPro" id="IPR020045">
    <property type="entry name" value="DNA_polI_H3TH"/>
</dbReference>
<keyword evidence="4" id="KW-0238">DNA-binding</keyword>
<dbReference type="PANTHER" id="PTHR42646">
    <property type="entry name" value="FLAP ENDONUCLEASE XNI"/>
    <property type="match status" value="1"/>
</dbReference>
<comment type="function">
    <text evidence="5">5'-3' exonuclease acting preferentially on double-stranded DNA.</text>
</comment>
<dbReference type="SMART" id="SM00475">
    <property type="entry name" value="53EXOc"/>
    <property type="match status" value="1"/>
</dbReference>
<dbReference type="InterPro" id="IPR038969">
    <property type="entry name" value="FEN"/>
</dbReference>
<dbReference type="InterPro" id="IPR002421">
    <property type="entry name" value="5-3_exonuclease"/>
</dbReference>
<dbReference type="InterPro" id="IPR029060">
    <property type="entry name" value="PIN-like_dom_sf"/>
</dbReference>
<comment type="caution">
    <text evidence="8">The sequence shown here is derived from an EMBL/GenBank/DDBJ whole genome shotgun (WGS) entry which is preliminary data.</text>
</comment>
<proteinExistence type="predicted"/>
<evidence type="ECO:0000256" key="5">
    <source>
        <dbReference type="ARBA" id="ARBA00049957"/>
    </source>
</evidence>
<dbReference type="InterPro" id="IPR020046">
    <property type="entry name" value="5-3_exonucl_a-hlix_arch_N"/>
</dbReference>
<organism evidence="8 9">
    <name type="scientific">Paractinoplanes lichenicola</name>
    <dbReference type="NCBI Taxonomy" id="2802976"/>
    <lineage>
        <taxon>Bacteria</taxon>
        <taxon>Bacillati</taxon>
        <taxon>Actinomycetota</taxon>
        <taxon>Actinomycetes</taxon>
        <taxon>Micromonosporales</taxon>
        <taxon>Micromonosporaceae</taxon>
        <taxon>Paractinoplanes</taxon>
    </lineage>
</organism>
<feature type="domain" description="5'-3' exonuclease" evidence="7">
    <location>
        <begin position="26"/>
        <end position="294"/>
    </location>
</feature>
<evidence type="ECO:0000313" key="8">
    <source>
        <dbReference type="EMBL" id="MBL7258931.1"/>
    </source>
</evidence>
<name>A0ABS1VWR9_9ACTN</name>
<keyword evidence="9" id="KW-1185">Reference proteome</keyword>
<dbReference type="GO" id="GO:0004519">
    <property type="term" value="F:endonuclease activity"/>
    <property type="evidence" value="ECO:0007669"/>
    <property type="project" value="UniProtKB-KW"/>
</dbReference>
<accession>A0ABS1VWR9</accession>
<dbReference type="Gene3D" id="1.10.150.20">
    <property type="entry name" value="5' to 3' exonuclease, C-terminal subdomain"/>
    <property type="match status" value="1"/>
</dbReference>
<evidence type="ECO:0000313" key="9">
    <source>
        <dbReference type="Proteomes" id="UP000598996"/>
    </source>
</evidence>
<dbReference type="SUPFAM" id="SSF47807">
    <property type="entry name" value="5' to 3' exonuclease, C-terminal subdomain"/>
    <property type="match status" value="1"/>
</dbReference>
<keyword evidence="8" id="KW-0255">Endonuclease</keyword>
<dbReference type="SMART" id="SM00279">
    <property type="entry name" value="HhH2"/>
    <property type="match status" value="1"/>
</dbReference>
<keyword evidence="3" id="KW-0269">Exonuclease</keyword>
<protein>
    <recommendedName>
        <fullName evidence="6">5'-3' exonuclease</fullName>
    </recommendedName>
</protein>
<dbReference type="PANTHER" id="PTHR42646:SF2">
    <property type="entry name" value="5'-3' EXONUCLEASE FAMILY PROTEIN"/>
    <property type="match status" value="1"/>
</dbReference>